<dbReference type="PANTHER" id="PTHR34475">
    <property type="match status" value="1"/>
</dbReference>
<comment type="caution">
    <text evidence="4">The sequence shown here is derived from an EMBL/GenBank/DDBJ whole genome shotgun (WGS) entry which is preliminary data.</text>
</comment>
<dbReference type="SMART" id="SM00530">
    <property type="entry name" value="HTH_XRE"/>
    <property type="match status" value="1"/>
</dbReference>
<sequence>MQPIGKILKSKRESLGMTLLDMEKRIKIERQHITRIENNDFNALPNPDYAVSFIKRYAESVNLNADHLLAEHHDELPRYKMTAKEARKSLQTHPVQEKHQLTPLLKLIGLTALVCTLLWLIAVYLFPHEREWQAASINPSRNLAGEAEPNQKKAVKDEKNQQVRSQQKKIKQPSETTIQYQSFDGTKLSYTVKTEEALQLRIQSKTPVRLQISTDQKQLSTYQKVTDRTVRMDKDISTLTLVVSNAAEMSVSLNDKKVDVPHDAENLITRTYQFNIMK</sequence>
<dbReference type="Pfam" id="PF13413">
    <property type="entry name" value="HTH_25"/>
    <property type="match status" value="1"/>
</dbReference>
<feature type="compositionally biased region" description="Basic and acidic residues" evidence="1">
    <location>
        <begin position="149"/>
        <end position="161"/>
    </location>
</feature>
<dbReference type="EMBL" id="SCWD01000001">
    <property type="protein sequence ID" value="TDM04121.1"/>
    <property type="molecule type" value="Genomic_DNA"/>
</dbReference>
<evidence type="ECO:0000313" key="5">
    <source>
        <dbReference type="Proteomes" id="UP000295280"/>
    </source>
</evidence>
<proteinExistence type="predicted"/>
<dbReference type="GO" id="GO:0003677">
    <property type="term" value="F:DNA binding"/>
    <property type="evidence" value="ECO:0007669"/>
    <property type="project" value="InterPro"/>
</dbReference>
<evidence type="ECO:0000259" key="3">
    <source>
        <dbReference type="PROSITE" id="PS50943"/>
    </source>
</evidence>
<dbReference type="SUPFAM" id="SSF47413">
    <property type="entry name" value="lambda repressor-like DNA-binding domains"/>
    <property type="match status" value="1"/>
</dbReference>
<organism evidence="4 5">
    <name type="scientific">Macrococcus carouselicus</name>
    <dbReference type="NCBI Taxonomy" id="69969"/>
    <lineage>
        <taxon>Bacteria</taxon>
        <taxon>Bacillati</taxon>
        <taxon>Bacillota</taxon>
        <taxon>Bacilli</taxon>
        <taxon>Bacillales</taxon>
        <taxon>Staphylococcaceae</taxon>
        <taxon>Macrococcus</taxon>
    </lineage>
</organism>
<gene>
    <name evidence="4" type="ORF">ERX40_02830</name>
</gene>
<keyword evidence="2" id="KW-1133">Transmembrane helix</keyword>
<accession>A0A9Q8CL16</accession>
<dbReference type="AlphaFoldDB" id="A0A9Q8CL16"/>
<dbReference type="PROSITE" id="PS50943">
    <property type="entry name" value="HTH_CROC1"/>
    <property type="match status" value="1"/>
</dbReference>
<evidence type="ECO:0000313" key="4">
    <source>
        <dbReference type="EMBL" id="TDM04121.1"/>
    </source>
</evidence>
<protein>
    <submittedName>
        <fullName evidence="4">Helix-turn-helix domain-containing protein</fullName>
    </submittedName>
</protein>
<feature type="domain" description="HTH cro/C1-type" evidence="3">
    <location>
        <begin position="8"/>
        <end position="39"/>
    </location>
</feature>
<dbReference type="Proteomes" id="UP000295280">
    <property type="component" value="Unassembled WGS sequence"/>
</dbReference>
<evidence type="ECO:0000256" key="1">
    <source>
        <dbReference type="SAM" id="MobiDB-lite"/>
    </source>
</evidence>
<reference evidence="4 5" key="1">
    <citation type="submission" date="2019-01" db="EMBL/GenBank/DDBJ databases">
        <title>Draft genome sequences of the type strains of six Macrococcus species.</title>
        <authorList>
            <person name="Mazhar S."/>
            <person name="Altermann E."/>
            <person name="Hill C."/>
            <person name="Mcauliffe O."/>
        </authorList>
    </citation>
    <scope>NUCLEOTIDE SEQUENCE [LARGE SCALE GENOMIC DNA]</scope>
    <source>
        <strain evidence="4 5">ATCC 51828</strain>
    </source>
</reference>
<dbReference type="OrthoDB" id="9797543at2"/>
<feature type="region of interest" description="Disordered" evidence="1">
    <location>
        <begin position="142"/>
        <end position="176"/>
    </location>
</feature>
<evidence type="ECO:0000256" key="2">
    <source>
        <dbReference type="SAM" id="Phobius"/>
    </source>
</evidence>
<keyword evidence="2" id="KW-0812">Transmembrane</keyword>
<keyword evidence="5" id="KW-1185">Reference proteome</keyword>
<dbReference type="CDD" id="cd00093">
    <property type="entry name" value="HTH_XRE"/>
    <property type="match status" value="1"/>
</dbReference>
<dbReference type="RefSeq" id="WP_133416982.1">
    <property type="nucleotide sequence ID" value="NZ_SCWD01000001.1"/>
</dbReference>
<keyword evidence="2" id="KW-0472">Membrane</keyword>
<dbReference type="InterPro" id="IPR010982">
    <property type="entry name" value="Lambda_DNA-bd_dom_sf"/>
</dbReference>
<dbReference type="PANTHER" id="PTHR34475:SF1">
    <property type="entry name" value="CYTOSKELETON PROTEIN RODZ"/>
    <property type="match status" value="1"/>
</dbReference>
<dbReference type="InterPro" id="IPR001387">
    <property type="entry name" value="Cro/C1-type_HTH"/>
</dbReference>
<dbReference type="InterPro" id="IPR050400">
    <property type="entry name" value="Bact_Cytoskel_RodZ"/>
</dbReference>
<feature type="transmembrane region" description="Helical" evidence="2">
    <location>
        <begin position="107"/>
        <end position="126"/>
    </location>
</feature>
<dbReference type="Gene3D" id="1.10.260.40">
    <property type="entry name" value="lambda repressor-like DNA-binding domains"/>
    <property type="match status" value="1"/>
</dbReference>
<name>A0A9Q8CL16_9STAP</name>